<dbReference type="Pfam" id="PF13727">
    <property type="entry name" value="CoA_binding_3"/>
    <property type="match status" value="1"/>
</dbReference>
<keyword evidence="3 9" id="KW-0808">Transferase</keyword>
<dbReference type="InterPro" id="IPR003362">
    <property type="entry name" value="Bact_transf"/>
</dbReference>
<dbReference type="Gene3D" id="3.40.50.720">
    <property type="entry name" value="NAD(P)-binding Rossmann-like Domain"/>
    <property type="match status" value="1"/>
</dbReference>
<keyword evidence="6 7" id="KW-0472">Membrane</keyword>
<feature type="domain" description="Bacterial sugar transferase" evidence="8">
    <location>
        <begin position="297"/>
        <end position="484"/>
    </location>
</feature>
<keyword evidence="5 7" id="KW-1133">Transmembrane helix</keyword>
<feature type="transmembrane region" description="Helical" evidence="7">
    <location>
        <begin position="302"/>
        <end position="325"/>
    </location>
</feature>
<dbReference type="NCBIfam" id="TIGR03025">
    <property type="entry name" value="EPS_sugtrans"/>
    <property type="match status" value="1"/>
</dbReference>
<evidence type="ECO:0000256" key="6">
    <source>
        <dbReference type="ARBA" id="ARBA00023136"/>
    </source>
</evidence>
<accession>A0ABP4YY08</accession>
<feature type="transmembrane region" description="Helical" evidence="7">
    <location>
        <begin position="102"/>
        <end position="121"/>
    </location>
</feature>
<feature type="transmembrane region" description="Helical" evidence="7">
    <location>
        <begin position="64"/>
        <end position="81"/>
    </location>
</feature>
<keyword evidence="4 7" id="KW-0812">Transmembrane</keyword>
<evidence type="ECO:0000313" key="10">
    <source>
        <dbReference type="Proteomes" id="UP001501746"/>
    </source>
</evidence>
<evidence type="ECO:0000313" key="9">
    <source>
        <dbReference type="EMBL" id="GAA1831410.1"/>
    </source>
</evidence>
<organism evidence="9 10">
    <name type="scientific">Agromyces salentinus</name>
    <dbReference type="NCBI Taxonomy" id="269421"/>
    <lineage>
        <taxon>Bacteria</taxon>
        <taxon>Bacillati</taxon>
        <taxon>Actinomycetota</taxon>
        <taxon>Actinomycetes</taxon>
        <taxon>Micrococcales</taxon>
        <taxon>Microbacteriaceae</taxon>
        <taxon>Agromyces</taxon>
    </lineage>
</organism>
<evidence type="ECO:0000256" key="3">
    <source>
        <dbReference type="ARBA" id="ARBA00022679"/>
    </source>
</evidence>
<comment type="similarity">
    <text evidence="2">Belongs to the bacterial sugar transferase family.</text>
</comment>
<dbReference type="PANTHER" id="PTHR30576">
    <property type="entry name" value="COLANIC BIOSYNTHESIS UDP-GLUCOSE LIPID CARRIER TRANSFERASE"/>
    <property type="match status" value="1"/>
</dbReference>
<feature type="transmembrane region" description="Helical" evidence="7">
    <location>
        <begin position="36"/>
        <end position="58"/>
    </location>
</feature>
<feature type="transmembrane region" description="Helical" evidence="7">
    <location>
        <begin position="127"/>
        <end position="146"/>
    </location>
</feature>
<dbReference type="Proteomes" id="UP001501746">
    <property type="component" value="Unassembled WGS sequence"/>
</dbReference>
<reference evidence="10" key="1">
    <citation type="journal article" date="2019" name="Int. J. Syst. Evol. Microbiol.">
        <title>The Global Catalogue of Microorganisms (GCM) 10K type strain sequencing project: providing services to taxonomists for standard genome sequencing and annotation.</title>
        <authorList>
            <consortium name="The Broad Institute Genomics Platform"/>
            <consortium name="The Broad Institute Genome Sequencing Center for Infectious Disease"/>
            <person name="Wu L."/>
            <person name="Ma J."/>
        </authorList>
    </citation>
    <scope>NUCLEOTIDE SEQUENCE [LARGE SCALE GENOMIC DNA]</scope>
    <source>
        <strain evidence="10">JCM 14323</strain>
    </source>
</reference>
<comment type="caution">
    <text evidence="9">The sequence shown here is derived from an EMBL/GenBank/DDBJ whole genome shotgun (WGS) entry which is preliminary data.</text>
</comment>
<evidence type="ECO:0000259" key="8">
    <source>
        <dbReference type="Pfam" id="PF02397"/>
    </source>
</evidence>
<keyword evidence="10" id="KW-1185">Reference proteome</keyword>
<dbReference type="Pfam" id="PF02397">
    <property type="entry name" value="Bac_transf"/>
    <property type="match status" value="1"/>
</dbReference>
<gene>
    <name evidence="9" type="ORF">GCM10009750_14260</name>
</gene>
<evidence type="ECO:0000256" key="2">
    <source>
        <dbReference type="ARBA" id="ARBA00006464"/>
    </source>
</evidence>
<dbReference type="InterPro" id="IPR017475">
    <property type="entry name" value="EPS_sugar_tfrase"/>
</dbReference>
<evidence type="ECO:0000256" key="5">
    <source>
        <dbReference type="ARBA" id="ARBA00022989"/>
    </source>
</evidence>
<dbReference type="EMBL" id="BAAANK010000003">
    <property type="protein sequence ID" value="GAA1831410.1"/>
    <property type="molecule type" value="Genomic_DNA"/>
</dbReference>
<evidence type="ECO:0000256" key="4">
    <source>
        <dbReference type="ARBA" id="ARBA00022692"/>
    </source>
</evidence>
<proteinExistence type="inferred from homology"/>
<name>A0ABP4YY08_9MICO</name>
<evidence type="ECO:0000256" key="1">
    <source>
        <dbReference type="ARBA" id="ARBA00004141"/>
    </source>
</evidence>
<protein>
    <submittedName>
        <fullName evidence="9">Sugar transferase</fullName>
    </submittedName>
</protein>
<evidence type="ECO:0000256" key="7">
    <source>
        <dbReference type="SAM" id="Phobius"/>
    </source>
</evidence>
<sequence length="490" mass="53893">MHAVDVPVDADREFDLGATGERWARHFRDRLRSTDAAIVAAVTLVSVAVRLVAVGAPIATEGPVERIGVPVAIAAAWLLALSAFRTRDQHILGVGAVEYKRILNATATAFGLVAILFLIVQTSGARWYLVAAPVGGAALLLARWLWRRWLFLQRRRGRYLSRAIIVGLRHDVEYVAHQIQGDPGVGYMVVGAVLDDGDHAGLVVGGRTIPVLRGFEAAAQVAIAQHADSVIVTGPFGDDGEPIRRLSWALEGTATELVLSSRLTDVAGPRIHFRPVEGLPLLHVEIPTFDGWRHVMKRSFDILFAGTALLLIAPVMLVIAVLIRLDSPGPVFFRQVRCGRDGRTFEMLKFRSMVATAEQDLAGLLDRNEGAGVLFKIRNDPRVTRIGRMLRSHSLDELPQFWNILVGDMSVVGPRPPLVSEAECYEAAAKRRLMIKPGLTGLWQISGRSDLSWEESVRLDLYYVENWSITGDVMIVWRTVKTVLHPAGAY</sequence>
<comment type="subcellular location">
    <subcellularLocation>
        <location evidence="1">Membrane</location>
        <topology evidence="1">Multi-pass membrane protein</topology>
    </subcellularLocation>
</comment>
<dbReference type="GO" id="GO:0016740">
    <property type="term" value="F:transferase activity"/>
    <property type="evidence" value="ECO:0007669"/>
    <property type="project" value="UniProtKB-KW"/>
</dbReference>
<dbReference type="PANTHER" id="PTHR30576:SF10">
    <property type="entry name" value="SLL5057 PROTEIN"/>
    <property type="match status" value="1"/>
</dbReference>